<evidence type="ECO:0000256" key="1">
    <source>
        <dbReference type="SAM" id="MobiDB-lite"/>
    </source>
</evidence>
<feature type="compositionally biased region" description="Basic and acidic residues" evidence="1">
    <location>
        <begin position="264"/>
        <end position="294"/>
    </location>
</feature>
<feature type="region of interest" description="Disordered" evidence="1">
    <location>
        <begin position="2101"/>
        <end position="2132"/>
    </location>
</feature>
<feature type="compositionally biased region" description="Polar residues" evidence="1">
    <location>
        <begin position="978"/>
        <end position="987"/>
    </location>
</feature>
<reference evidence="2" key="1">
    <citation type="submission" date="2023-03" db="EMBL/GenBank/DDBJ databases">
        <title>Chromosome-level genomes of two armyworms, Mythimna separata and Mythimna loreyi, provide insights into the biosynthesis and reception of sex pheromones.</title>
        <authorList>
            <person name="Zhao H."/>
        </authorList>
    </citation>
    <scope>NUCLEOTIDE SEQUENCE</scope>
    <source>
        <strain evidence="2">BeijingLab</strain>
        <tissue evidence="2">Pupa</tissue>
    </source>
</reference>
<name>A0AAD7Y753_MYTSE</name>
<feature type="compositionally biased region" description="Polar residues" evidence="1">
    <location>
        <begin position="1005"/>
        <end position="1026"/>
    </location>
</feature>
<feature type="compositionally biased region" description="Polar residues" evidence="1">
    <location>
        <begin position="1617"/>
        <end position="1632"/>
    </location>
</feature>
<proteinExistence type="predicted"/>
<feature type="compositionally biased region" description="Polar residues" evidence="1">
    <location>
        <begin position="190"/>
        <end position="201"/>
    </location>
</feature>
<protein>
    <submittedName>
        <fullName evidence="2">Uncharacterized protein</fullName>
    </submittedName>
</protein>
<feature type="region of interest" description="Disordered" evidence="1">
    <location>
        <begin position="3073"/>
        <end position="3160"/>
    </location>
</feature>
<feature type="region of interest" description="Disordered" evidence="1">
    <location>
        <begin position="1744"/>
        <end position="1882"/>
    </location>
</feature>
<feature type="compositionally biased region" description="Low complexity" evidence="1">
    <location>
        <begin position="1822"/>
        <end position="1834"/>
    </location>
</feature>
<feature type="compositionally biased region" description="Basic and acidic residues" evidence="1">
    <location>
        <begin position="230"/>
        <end position="252"/>
    </location>
</feature>
<feature type="compositionally biased region" description="Polar residues" evidence="1">
    <location>
        <begin position="3078"/>
        <end position="3125"/>
    </location>
</feature>
<feature type="compositionally biased region" description="Low complexity" evidence="1">
    <location>
        <begin position="3126"/>
        <end position="3136"/>
    </location>
</feature>
<feature type="compositionally biased region" description="Polar residues" evidence="1">
    <location>
        <begin position="1835"/>
        <end position="1863"/>
    </location>
</feature>
<comment type="caution">
    <text evidence="2">The sequence shown here is derived from an EMBL/GenBank/DDBJ whole genome shotgun (WGS) entry which is preliminary data.</text>
</comment>
<dbReference type="Proteomes" id="UP001231518">
    <property type="component" value="Chromosome 29"/>
</dbReference>
<feature type="compositionally biased region" description="Low complexity" evidence="1">
    <location>
        <begin position="202"/>
        <end position="213"/>
    </location>
</feature>
<feature type="compositionally biased region" description="Polar residues" evidence="1">
    <location>
        <begin position="1744"/>
        <end position="1767"/>
    </location>
</feature>
<feature type="region of interest" description="Disordered" evidence="1">
    <location>
        <begin position="1498"/>
        <end position="1524"/>
    </location>
</feature>
<feature type="compositionally biased region" description="Polar residues" evidence="1">
    <location>
        <begin position="1565"/>
        <end position="1595"/>
    </location>
</feature>
<evidence type="ECO:0000313" key="3">
    <source>
        <dbReference type="Proteomes" id="UP001231518"/>
    </source>
</evidence>
<dbReference type="EMBL" id="JARGEI010000031">
    <property type="protein sequence ID" value="KAJ8704698.1"/>
    <property type="molecule type" value="Genomic_DNA"/>
</dbReference>
<gene>
    <name evidence="2" type="ORF">PYW07_011886</name>
</gene>
<feature type="compositionally biased region" description="Pro residues" evidence="1">
    <location>
        <begin position="3147"/>
        <end position="3156"/>
    </location>
</feature>
<feature type="region of interest" description="Disordered" evidence="1">
    <location>
        <begin position="1548"/>
        <end position="1632"/>
    </location>
</feature>
<feature type="compositionally biased region" description="Polar residues" evidence="1">
    <location>
        <begin position="1795"/>
        <end position="1821"/>
    </location>
</feature>
<feature type="region of interest" description="Disordered" evidence="1">
    <location>
        <begin position="190"/>
        <end position="294"/>
    </location>
</feature>
<organism evidence="2 3">
    <name type="scientific">Mythimna separata</name>
    <name type="common">Oriental armyworm</name>
    <name type="synonym">Pseudaletia separata</name>
    <dbReference type="NCBI Taxonomy" id="271217"/>
    <lineage>
        <taxon>Eukaryota</taxon>
        <taxon>Metazoa</taxon>
        <taxon>Ecdysozoa</taxon>
        <taxon>Arthropoda</taxon>
        <taxon>Hexapoda</taxon>
        <taxon>Insecta</taxon>
        <taxon>Pterygota</taxon>
        <taxon>Neoptera</taxon>
        <taxon>Endopterygota</taxon>
        <taxon>Lepidoptera</taxon>
        <taxon>Glossata</taxon>
        <taxon>Ditrysia</taxon>
        <taxon>Noctuoidea</taxon>
        <taxon>Noctuidae</taxon>
        <taxon>Noctuinae</taxon>
        <taxon>Hadenini</taxon>
        <taxon>Mythimna</taxon>
    </lineage>
</organism>
<sequence length="3669" mass="417111">MVAVVRGLREAGLAVTLLDGNRHYTLLPNTSTQPAPTQRTPPITIVNTATQQCPPKYTADTSTEPAAIQCDRDAQAVDGRYTSMYKAMHCNMRPTSPPVQLTEFPPQRPELCPGHGNFIVGGAGSGANSDIRPSSPSNSFRGGMCWPDRGSVCSPRPARMVDAFARSLRKYPACLSPDRSSEVMERLINYTQPNKTRSFRNSPSPSRISEPSPHTVLEPKPTFVKSSRNRTYEPDVTIRPKKSEDPTRELLEPKPTFVKSSRNRTYEPDVTIRPKKSEDPTRERKKEEERGRSGRGYDVRCLKDVSRRMREDACAYTSYPYNHPVCPPTIIETHDYHPLSCDYQNSSNSVNMDLQAAVKMLSKEVATAPRGEVTRETVAIPEASIPTTTEDYVEGEFYYVENLDITTSIKSIQTNIYPSDITLKPRKSAQTVFSTIDFHSSRNRTIVSRKTKSEEEIKLTKDELKISLLELINEITDSVSKNAIRDELIKKLFMTDNIETNDHKNDRVKKKHDKIRKYDTRFTPAVSNYVGEYQDLLGKLKHCFDGTQQVLRSEVKPFRQSEYRQLDFVIKDWVNQLNIKNCDRGMYVDRNEVLHTVEDRIKDLFTNWTKQDFDLRNEIVEILEEIPIKIHKSYNKKSYLRKLVDVLLKRMRNVVVSQQSVKTRKKPFANRSRKILTEEDMRDFIRAHLVDFFDECNIRIRGDTYEDLENELVDLMMDSLDCIWCGHDDAVIDEMNIILQDVGKVPAKQANYLSNTIIEEMLHNCAFNQTYTILNVSNNTGPYMDTANSTAFSIGSINEDDLQSNLDRYTNQLCLQINQWLDTLDIPRIQDSGFREVVVNDLAGDIVDRHKYIELNHTGRDTEEDQLEALKYQIFKWINKLVGDDNQETISHAETLLQMINSIPVPMLVNPQHRNSGPCCDADKSMCPRQASPKPYSPTVQGLNQSRQCCGNQVCPNSSGQGYGNKKPCCEIDDCPNESASKPQGVQGQPEFVPHHQSGLRSYDQGPQNANAYHSHQGQSIPNNRGETFGPASPNNPWGSNTFSTGFEPSQAGNLSQLRNQSARAGRTGSIPGRPFGAIDQSNNGCCHNFSPTRPGVSIPVKKLNEDYDEFLKKWVKMIPLADLTAAEKQAAETARLAVYNGIWKGVTKMKLDPNVFAHQYYCLDVLEEDIERLLNQIPQSQALEEAKPMLKAQLLQKTLAMNDLIKSTNAPASFKQQLIDNIENNLPKRKPIENKADKDNDELEKQNLAEYYILYSRYKDEDSVKATIHKKNFLKKLDEFLNKIKNRDNILDMDTNVYATEIINSFDKIPTPSIFAIKDEADDILLAMEVENWVSDIPLKSDTVGPLEKRRTRDAIVKKINDIGADVSCCDDAFRVPLKAELPKYLEKLPIQDGTNVEYLVDELANRIRNLAISSMRRVSFQEPQNYEEFGANMPAASSMLEMSEDRSSYMVIGGDIVKDPGPRRPRWVREQTPVNEDDIAWLSLDKTQIPSIMRSGPIASQGRQSPAVYNPNQSGQMSPRPRSPQVFVPNASGRYFGDIPQDTGPKIAWENERAPVPQKRQRLSTPERQMSPNMGNRSGQPAGMQSQVYNPNESLAARSPGPNFGASAGPRADWVSNQEPPQEESQWVSLQRTQIPPQMRSGSVSPQRSQIYCPNASNEMATQRGSPIAQQVHDQFPHNAQASFVPNSEVPFVRNVQGHFTSFESHLPSTGQNQMPLNVQGGELCTGPPCCPNPLCNTIQDPVRSEPTSYSPGSRGPSVQRSPDSQGMPCCDARSGQTSPIPQRFSGHGSPDRYNQSFGQDFGSGAQSIQNASGPANQMQPQGPRSPRQSQGLHGSNVQDYPNIKGAQNYSIPNNQGQSFGSRLPSVDPGRSPYQESQQTSLSIGLGFGPYFGKEMNRTQDQVDQEPCCQGFPHVPGSLPNSGQASIYGVIQGSGQGYLDDQHNPNQTQPSVYGPVMNQSLQNPGQLPNQAPRPFNLQKMTGAGMGLLGVSQVPGPSTRSVKAPTSSAPNGQCCPISGVQGVGAKSIQRGVMYSDDRGMQRMIDQGNDLQQPCCADGQAFQAVCIPPSFLSRPEGCSSPDRDREKERCKCLRQGRKFRPRMQMDPNDDQVEYQPCTSVGKTRPTHNKPRIDRGKELAEKPKTNKIKPSDINEREVFNYKSVQTASSSLDITTTKCMYCEVRSKSQDELVKTMNTQEVVKKSDLGCGDLLTEWFEIHSDKVKVKLWGEKMKRLAEKLKRPGGEEKLRSKIEKYLNKAPEKHSEVDNDILEFRKQLPNDIIRKLKKMYLCPKETNLISVYRMELPRYSSRSKVDNFRKTVLNWTKALNIKKKDFLGRNVKKDDVFKYVADKLEPLVLDRPRSDSEYKIALQSNISELVYELPLALSSHNKDFYLNKNNSVVQSMVPLNTEKINNNTKPYIDKLTEQIYDWYCNLNTDLHISRDATLNKLMTKALAEDIEKGVEKEDGIIDEKVNKWAETVFKDKISKYDLQQLKNSISNVPYTKDNRANDLKYEKTIIRAYEDIVDEWIDRIPITPKRQEIFANNKNEIVHSVAVKILKIKNKTKHLTTEVIEKKLEEELSHWLKKLPLHVKIDSQNDRDKYAADLVKEIQRFNVDDSLRDQQRLMNNEPVVIQLEKLIRGWLKKLPLFKDKTPEENLHQETIIKELTHKLNQLKGYEDLDEVITKHIRMLDSKQNDEDAQNMAFHLKLHLEKFCLYKDLCKQYEKENAIFVDTIESWLNGLPLNVTDTTRFNKQKTDLIKTVKRLISSGSDNSVMKKEMLMFARTLPMSHAKKYDLKYLSEEVMKLLISLKLETSADVDHQAPIKSVEMINDVIRQWVRSLPLKPGHCPRELRSFIDDMSSVISTHFLNRQHNSTQQNDAKLHREITKFLRRFPLVCEMRTESHIFRMAKELSKTLQNPNLIRSKKNTMLNNVTTVYGVSLESKVGNTTTDYSIQSIKTSDINQNMEAYTKQLIHVIGEWFDRLNLPESHQEGFKEVVINDLAGDIVDRHKYLELNPNNRGSEKDELEHLKYQIFKWINKLVGEENSETIGHAEELMQMINRIPVPMLVKPQDKTMSRPTSPQQRSQRNTLVGHQNNSQPVNSPIRQSENTGVSNRGSPSNQQASSSRIGSFSGSANRRKPCCSQVPPPAPPPPDDGTKEAMYEKYVTTFKDLCNAIPIDESTPEYALLAKQARQAIYNAILKTFFNLKSDPKLEHDYRLFEFVLEETIDELLDVLPQTEELKKVRYSWKVKVLEEAINMLEDLHKLSDSPGFRQTVRDKFNRQFAIDNELQHCFVLQQGFLSSVADAYILETNYKEKDPIKANIYKNRLMKEIDKLVNHMVKVHNVGFRFFDRSKLARITMKTLEKVPIPNEDILQDEVEEILLTDEIEKWYKELPTTPLEDEMDGVVRRRMIDLLAKKLHEMHKQLSNDDSSKEEKMKHEMSQFLEKKGNLQQDQDLNINFMVDQLHYRLKNRWLHIQEPGAFEEFDKAKPLSSTLAHVDNAEFLDPLMEVPTSNSPGSAGQRSLGDQGYFIQPGQQRQSMGQVSTSYGGAPYSAQGVPGSPRKALFHSLDPNLLRQVPYGTRMSPGRANVSQQGDRRLIKICLKGLDLVRLRVNYLSHQVTKVVFEDSLILEVLEMWVVVDLVKEQLLEQQPTQVVILVLQKKIC</sequence>
<evidence type="ECO:0000313" key="2">
    <source>
        <dbReference type="EMBL" id="KAJ8704698.1"/>
    </source>
</evidence>
<feature type="region of interest" description="Disordered" evidence="1">
    <location>
        <begin position="978"/>
        <end position="1078"/>
    </location>
</feature>
<keyword evidence="3" id="KW-1185">Reference proteome</keyword>
<feature type="compositionally biased region" description="Polar residues" evidence="1">
    <location>
        <begin position="1033"/>
        <end position="1063"/>
    </location>
</feature>
<accession>A0AAD7Y753</accession>